<accession>A0A1G8JBR0</accession>
<dbReference type="Gene3D" id="3.40.50.720">
    <property type="entry name" value="NAD(P)-binding Rossmann-like Domain"/>
    <property type="match status" value="1"/>
</dbReference>
<dbReference type="RefSeq" id="WP_091939050.1">
    <property type="nucleotide sequence ID" value="NZ_FNCY01000016.1"/>
</dbReference>
<keyword evidence="5" id="KW-1185">Reference proteome</keyword>
<name>A0A1G8JBR0_9RHOO</name>
<dbReference type="SMART" id="SM00822">
    <property type="entry name" value="PKS_KR"/>
    <property type="match status" value="1"/>
</dbReference>
<dbReference type="PANTHER" id="PTHR43943:SF2">
    <property type="entry name" value="DEHYDROGENASE_REDUCTASE 4"/>
    <property type="match status" value="1"/>
</dbReference>
<evidence type="ECO:0000313" key="4">
    <source>
        <dbReference type="EMBL" id="SDI28685.1"/>
    </source>
</evidence>
<dbReference type="PANTHER" id="PTHR43943">
    <property type="entry name" value="DEHYDROGENASE/REDUCTASE (SDR FAMILY) MEMBER 4"/>
    <property type="match status" value="1"/>
</dbReference>
<evidence type="ECO:0000256" key="2">
    <source>
        <dbReference type="RuleBase" id="RU000363"/>
    </source>
</evidence>
<gene>
    <name evidence="4" type="ORF">SAMN05660652_03168</name>
</gene>
<dbReference type="OrthoDB" id="9793325at2"/>
<protein>
    <submittedName>
        <fullName evidence="4">NAD(P)-dependent dehydrogenase, short-chain alcohol dehydrogenase family</fullName>
    </submittedName>
</protein>
<proteinExistence type="inferred from homology"/>
<dbReference type="Pfam" id="PF00106">
    <property type="entry name" value="adh_short"/>
    <property type="match status" value="1"/>
</dbReference>
<dbReference type="AlphaFoldDB" id="A0A1G8JBR0"/>
<reference evidence="4 5" key="1">
    <citation type="submission" date="2016-10" db="EMBL/GenBank/DDBJ databases">
        <authorList>
            <person name="de Groot N.N."/>
        </authorList>
    </citation>
    <scope>NUCLEOTIDE SEQUENCE [LARGE SCALE GENOMIC DNA]</scope>
    <source>
        <strain evidence="4 5">DSM 5885</strain>
    </source>
</reference>
<evidence type="ECO:0000256" key="1">
    <source>
        <dbReference type="ARBA" id="ARBA00006484"/>
    </source>
</evidence>
<dbReference type="PRINTS" id="PR00081">
    <property type="entry name" value="GDHRDH"/>
</dbReference>
<dbReference type="InterPro" id="IPR036291">
    <property type="entry name" value="NAD(P)-bd_dom_sf"/>
</dbReference>
<evidence type="ECO:0000259" key="3">
    <source>
        <dbReference type="SMART" id="SM00822"/>
    </source>
</evidence>
<dbReference type="Proteomes" id="UP000198607">
    <property type="component" value="Unassembled WGS sequence"/>
</dbReference>
<feature type="domain" description="Ketoreductase" evidence="3">
    <location>
        <begin position="8"/>
        <end position="190"/>
    </location>
</feature>
<dbReference type="EMBL" id="FNCY01000016">
    <property type="protein sequence ID" value="SDI28685.1"/>
    <property type="molecule type" value="Genomic_DNA"/>
</dbReference>
<sequence>MNADLTGKKAVITGSTAGVGFDIARTLALAGAAVVINGRRPAAVEAAVARLAAVAPGVSVQGVACDVGTAEGCARLLAEHPEADIFINNIGIYESRDFLDVQDEEWSRYFEVNVMSAVRLSRAYLPAMLKKYFGRIIFISSEWALNIPADMIPYGLSKAAVFHLAQSLSKRTSCTGVTANAVLLGPIRPTGEDSRGADGEACLTMEETLSAFSSEHHALASGFPHVATTDEVADTVLYLASAQASATTGALLHLDGAVGVARLRTN</sequence>
<dbReference type="InterPro" id="IPR057326">
    <property type="entry name" value="KR_dom"/>
</dbReference>
<comment type="similarity">
    <text evidence="1 2">Belongs to the short-chain dehydrogenases/reductases (SDR) family.</text>
</comment>
<dbReference type="STRING" id="83767.SAMN05660652_03168"/>
<organism evidence="4 5">
    <name type="scientific">Propionivibrio dicarboxylicus</name>
    <dbReference type="NCBI Taxonomy" id="83767"/>
    <lineage>
        <taxon>Bacteria</taxon>
        <taxon>Pseudomonadati</taxon>
        <taxon>Pseudomonadota</taxon>
        <taxon>Betaproteobacteria</taxon>
        <taxon>Rhodocyclales</taxon>
        <taxon>Rhodocyclaceae</taxon>
        <taxon>Propionivibrio</taxon>
    </lineage>
</organism>
<dbReference type="CDD" id="cd05233">
    <property type="entry name" value="SDR_c"/>
    <property type="match status" value="1"/>
</dbReference>
<dbReference type="InterPro" id="IPR002347">
    <property type="entry name" value="SDR_fam"/>
</dbReference>
<dbReference type="SUPFAM" id="SSF51735">
    <property type="entry name" value="NAD(P)-binding Rossmann-fold domains"/>
    <property type="match status" value="1"/>
</dbReference>
<dbReference type="PRINTS" id="PR00080">
    <property type="entry name" value="SDRFAMILY"/>
</dbReference>
<evidence type="ECO:0000313" key="5">
    <source>
        <dbReference type="Proteomes" id="UP000198607"/>
    </source>
</evidence>